<evidence type="ECO:0000256" key="1">
    <source>
        <dbReference type="SAM" id="MobiDB-lite"/>
    </source>
</evidence>
<name>A0A2T7NV69_POMCA</name>
<protein>
    <submittedName>
        <fullName evidence="2">Uncharacterized protein</fullName>
    </submittedName>
</protein>
<dbReference type="AlphaFoldDB" id="A0A2T7NV69"/>
<evidence type="ECO:0000313" key="2">
    <source>
        <dbReference type="EMBL" id="PVD25070.1"/>
    </source>
</evidence>
<evidence type="ECO:0000313" key="3">
    <source>
        <dbReference type="Proteomes" id="UP000245119"/>
    </source>
</evidence>
<reference evidence="2 3" key="1">
    <citation type="submission" date="2018-04" db="EMBL/GenBank/DDBJ databases">
        <title>The genome of golden apple snail Pomacea canaliculata provides insight into stress tolerance and invasive adaptation.</title>
        <authorList>
            <person name="Liu C."/>
            <person name="Liu B."/>
            <person name="Ren Y."/>
            <person name="Zhang Y."/>
            <person name="Wang H."/>
            <person name="Li S."/>
            <person name="Jiang F."/>
            <person name="Yin L."/>
            <person name="Zhang G."/>
            <person name="Qian W."/>
            <person name="Fan W."/>
        </authorList>
    </citation>
    <scope>NUCLEOTIDE SEQUENCE [LARGE SCALE GENOMIC DNA]</scope>
    <source>
        <strain evidence="2">SZHN2017</strain>
        <tissue evidence="2">Muscle</tissue>
    </source>
</reference>
<organism evidence="2 3">
    <name type="scientific">Pomacea canaliculata</name>
    <name type="common">Golden apple snail</name>
    <dbReference type="NCBI Taxonomy" id="400727"/>
    <lineage>
        <taxon>Eukaryota</taxon>
        <taxon>Metazoa</taxon>
        <taxon>Spiralia</taxon>
        <taxon>Lophotrochozoa</taxon>
        <taxon>Mollusca</taxon>
        <taxon>Gastropoda</taxon>
        <taxon>Caenogastropoda</taxon>
        <taxon>Architaenioglossa</taxon>
        <taxon>Ampullarioidea</taxon>
        <taxon>Ampullariidae</taxon>
        <taxon>Pomacea</taxon>
    </lineage>
</organism>
<gene>
    <name evidence="2" type="ORF">C0Q70_15568</name>
</gene>
<proteinExistence type="predicted"/>
<feature type="region of interest" description="Disordered" evidence="1">
    <location>
        <begin position="199"/>
        <end position="221"/>
    </location>
</feature>
<comment type="caution">
    <text evidence="2">The sequence shown here is derived from an EMBL/GenBank/DDBJ whole genome shotgun (WGS) entry which is preliminary data.</text>
</comment>
<dbReference type="EMBL" id="PZQS01000009">
    <property type="protein sequence ID" value="PVD25070.1"/>
    <property type="molecule type" value="Genomic_DNA"/>
</dbReference>
<accession>A0A2T7NV69</accession>
<sequence length="288" mass="31280">MFTPLLRNTQSISAAALVLTPGARYLCISTVTSLSREHVCEARSENIRRNSKEGEEVKGEENRGEKWKVVNMERCLDMSRFRTPRVSAGGLLTPLSPKVISKIAGSLALIPTLSSPSPGVFSGCARRRSAPLHRENETGAGIVQSRRDHSPCFPPLPPVHALLLPSIISSSSPTQPSPPKLTKLCKLIKFFDAPLPPPLLPTPTPTLHTREKEKGSQRKAVLSEEKRGEIGYKLEAGNIVDISGHGHHTSVPQGISSSRRAARCLRNDNPPCSESCLSINYTSDSSIQ</sequence>
<keyword evidence="3" id="KW-1185">Reference proteome</keyword>
<feature type="compositionally biased region" description="Basic and acidic residues" evidence="1">
    <location>
        <begin position="208"/>
        <end position="221"/>
    </location>
</feature>
<dbReference type="Proteomes" id="UP000245119">
    <property type="component" value="Linkage Group LG9"/>
</dbReference>